<sequence length="70" mass="8469">MKTKLIYNLDDGKNEIKKIVEFEREIFIPEKDDVFLVNGWGYIVSTREFEYKDEILEINVYCYRESKPRG</sequence>
<evidence type="ECO:0000313" key="1">
    <source>
        <dbReference type="EMBL" id="MCM2675508.1"/>
    </source>
</evidence>
<dbReference type="RefSeq" id="WP_251606289.1">
    <property type="nucleotide sequence ID" value="NZ_JAMQJY010000001.1"/>
</dbReference>
<gene>
    <name evidence="1" type="ORF">NDM98_08405</name>
</gene>
<accession>A0ABT0XJH0</accession>
<evidence type="ECO:0000313" key="2">
    <source>
        <dbReference type="Proteomes" id="UP001203665"/>
    </source>
</evidence>
<comment type="caution">
    <text evidence="1">The sequence shown here is derived from an EMBL/GenBank/DDBJ whole genome shotgun (WGS) entry which is preliminary data.</text>
</comment>
<keyword evidence="2" id="KW-1185">Reference proteome</keyword>
<dbReference type="EMBL" id="JAMQJY010000001">
    <property type="protein sequence ID" value="MCM2675508.1"/>
    <property type="molecule type" value="Genomic_DNA"/>
</dbReference>
<dbReference type="Proteomes" id="UP001203665">
    <property type="component" value="Unassembled WGS sequence"/>
</dbReference>
<organism evidence="1 2">
    <name type="scientific">Alkalicoccobacillus plakortidis</name>
    <dbReference type="NCBI Taxonomy" id="444060"/>
    <lineage>
        <taxon>Bacteria</taxon>
        <taxon>Bacillati</taxon>
        <taxon>Bacillota</taxon>
        <taxon>Bacilli</taxon>
        <taxon>Bacillales</taxon>
        <taxon>Bacillaceae</taxon>
        <taxon>Alkalicoccobacillus</taxon>
    </lineage>
</organism>
<protein>
    <submittedName>
        <fullName evidence="1">Uncharacterized protein</fullName>
    </submittedName>
</protein>
<proteinExistence type="predicted"/>
<reference evidence="1" key="1">
    <citation type="submission" date="2022-06" db="EMBL/GenBank/DDBJ databases">
        <title>Alkalicoccobacillus porphyridii sp. nov., isolated from a marine red alga, Porphyridium purpureum and reclassification of Shouchella plakortidis and Shouchella gibsonii as Alkalicoccobacillus plakortidis comb. nov. and Alkalicoccobacillus gibsonii comb. nov.</title>
        <authorList>
            <person name="Kim K.H."/>
            <person name="Lee J.K."/>
            <person name="Han D.M."/>
            <person name="Baek J.H."/>
            <person name="Jeon C.O."/>
        </authorList>
    </citation>
    <scope>NUCLEOTIDE SEQUENCE</scope>
    <source>
        <strain evidence="1">DSM 19153</strain>
    </source>
</reference>
<name>A0ABT0XJH0_9BACI</name>